<proteinExistence type="predicted"/>
<dbReference type="OrthoDB" id="416437at2759"/>
<dbReference type="Proteomes" id="UP000276133">
    <property type="component" value="Unassembled WGS sequence"/>
</dbReference>
<dbReference type="EMBL" id="REGN01001318">
    <property type="protein sequence ID" value="RNA35509.1"/>
    <property type="molecule type" value="Genomic_DNA"/>
</dbReference>
<comment type="caution">
    <text evidence="1">The sequence shown here is derived from an EMBL/GenBank/DDBJ whole genome shotgun (WGS) entry which is preliminary data.</text>
</comment>
<evidence type="ECO:0000313" key="1">
    <source>
        <dbReference type="EMBL" id="RNA35509.1"/>
    </source>
</evidence>
<organism evidence="1 2">
    <name type="scientific">Brachionus plicatilis</name>
    <name type="common">Marine rotifer</name>
    <name type="synonym">Brachionus muelleri</name>
    <dbReference type="NCBI Taxonomy" id="10195"/>
    <lineage>
        <taxon>Eukaryota</taxon>
        <taxon>Metazoa</taxon>
        <taxon>Spiralia</taxon>
        <taxon>Gnathifera</taxon>
        <taxon>Rotifera</taxon>
        <taxon>Eurotatoria</taxon>
        <taxon>Monogononta</taxon>
        <taxon>Pseudotrocha</taxon>
        <taxon>Ploima</taxon>
        <taxon>Brachionidae</taxon>
        <taxon>Brachionus</taxon>
    </lineage>
</organism>
<keyword evidence="2" id="KW-1185">Reference proteome</keyword>
<reference evidence="1 2" key="1">
    <citation type="journal article" date="2018" name="Sci. Rep.">
        <title>Genomic signatures of local adaptation to the degree of environmental predictability in rotifers.</title>
        <authorList>
            <person name="Franch-Gras L."/>
            <person name="Hahn C."/>
            <person name="Garcia-Roger E.M."/>
            <person name="Carmona M.J."/>
            <person name="Serra M."/>
            <person name="Gomez A."/>
        </authorList>
    </citation>
    <scope>NUCLEOTIDE SEQUENCE [LARGE SCALE GENOMIC DNA]</scope>
    <source>
        <strain evidence="1">HYR1</strain>
    </source>
</reference>
<accession>A0A3M7SIF0</accession>
<evidence type="ECO:0000313" key="2">
    <source>
        <dbReference type="Proteomes" id="UP000276133"/>
    </source>
</evidence>
<sequence>MSKKIWFVPKFQMKCKYVFPFVLCENDYIDDKYCTKRRIEQYLVKYITKSEPTFKGKEMKFESNEVKNYFDIRIVSSVVAAELVFGHHFVQSNMKVTFIPTSLPGDEFKFLKKREELIEMDLSLKSKSNLTRTYKEECNIRNLIKRQDDCHPGIDYSTYSNLKDQINILDLKKTKDDFEIGSLLKLDQNLSKKITDLNDQYDELTFCQKKIVDEIQQLDSQHVSMLNDKTLARINVVLQVANRSSECLRQIYQ</sequence>
<gene>
    <name evidence="1" type="ORF">BpHYR1_039978</name>
</gene>
<dbReference type="AlphaFoldDB" id="A0A3M7SIF0"/>
<protein>
    <submittedName>
        <fullName evidence="1">Uncharacterized protein</fullName>
    </submittedName>
</protein>
<name>A0A3M7SIF0_BRAPC</name>